<evidence type="ECO:0000313" key="1">
    <source>
        <dbReference type="EMBL" id="KAI3758815.1"/>
    </source>
</evidence>
<protein>
    <submittedName>
        <fullName evidence="1">Uncharacterized protein</fullName>
    </submittedName>
</protein>
<organism evidence="1 2">
    <name type="scientific">Arctium lappa</name>
    <name type="common">Greater burdock</name>
    <name type="synonym">Lappa major</name>
    <dbReference type="NCBI Taxonomy" id="4217"/>
    <lineage>
        <taxon>Eukaryota</taxon>
        <taxon>Viridiplantae</taxon>
        <taxon>Streptophyta</taxon>
        <taxon>Embryophyta</taxon>
        <taxon>Tracheophyta</taxon>
        <taxon>Spermatophyta</taxon>
        <taxon>Magnoliopsida</taxon>
        <taxon>eudicotyledons</taxon>
        <taxon>Gunneridae</taxon>
        <taxon>Pentapetalae</taxon>
        <taxon>asterids</taxon>
        <taxon>campanulids</taxon>
        <taxon>Asterales</taxon>
        <taxon>Asteraceae</taxon>
        <taxon>Carduoideae</taxon>
        <taxon>Cardueae</taxon>
        <taxon>Arctiinae</taxon>
        <taxon>Arctium</taxon>
    </lineage>
</organism>
<dbReference type="Proteomes" id="UP001055879">
    <property type="component" value="Linkage Group LG02"/>
</dbReference>
<proteinExistence type="predicted"/>
<evidence type="ECO:0000313" key="2">
    <source>
        <dbReference type="Proteomes" id="UP001055879"/>
    </source>
</evidence>
<reference evidence="1 2" key="2">
    <citation type="journal article" date="2022" name="Mol. Ecol. Resour.">
        <title>The genomes of chicory, endive, great burdock and yacon provide insights into Asteraceae paleo-polyploidization history and plant inulin production.</title>
        <authorList>
            <person name="Fan W."/>
            <person name="Wang S."/>
            <person name="Wang H."/>
            <person name="Wang A."/>
            <person name="Jiang F."/>
            <person name="Liu H."/>
            <person name="Zhao H."/>
            <person name="Xu D."/>
            <person name="Zhang Y."/>
        </authorList>
    </citation>
    <scope>NUCLEOTIDE SEQUENCE [LARGE SCALE GENOMIC DNA]</scope>
    <source>
        <strain evidence="2">cv. Niubang</strain>
    </source>
</reference>
<gene>
    <name evidence="1" type="ORF">L6452_06387</name>
</gene>
<reference evidence="2" key="1">
    <citation type="journal article" date="2022" name="Mol. Ecol. Resour.">
        <title>The genomes of chicory, endive, great burdock and yacon provide insights into Asteraceae palaeo-polyploidization history and plant inulin production.</title>
        <authorList>
            <person name="Fan W."/>
            <person name="Wang S."/>
            <person name="Wang H."/>
            <person name="Wang A."/>
            <person name="Jiang F."/>
            <person name="Liu H."/>
            <person name="Zhao H."/>
            <person name="Xu D."/>
            <person name="Zhang Y."/>
        </authorList>
    </citation>
    <scope>NUCLEOTIDE SEQUENCE [LARGE SCALE GENOMIC DNA]</scope>
    <source>
        <strain evidence="2">cv. Niubang</strain>
    </source>
</reference>
<name>A0ACB9EJA2_ARCLA</name>
<dbReference type="EMBL" id="CM042048">
    <property type="protein sequence ID" value="KAI3758815.1"/>
    <property type="molecule type" value="Genomic_DNA"/>
</dbReference>
<keyword evidence="2" id="KW-1185">Reference proteome</keyword>
<accession>A0ACB9EJA2</accession>
<comment type="caution">
    <text evidence="1">The sequence shown here is derived from an EMBL/GenBank/DDBJ whole genome shotgun (WGS) entry which is preliminary data.</text>
</comment>
<sequence>MNTAFSTFTNTADDPVLLDEDDSDDSPVIVRVNEDHQLRRVKKRVNEDNGSSPLSHEGNGSASVVELGTDSTMTSRRGRKRKDTSGEFAGKTVSDGKSDFIILSSDENLKTDTGREGSSMSPPEREKNDSGKKHGRKEEGSSTGRRSRGRVIRTRTSPRTLHETISALDDDQRKAVTDMGLGSLLTMTIQGVPSKLGFFVVDRFDPSSMVIKCNQGVIPITVASIHQVLGLPTGGVDILGESDVDLKSGYPISYWTIGLLKKRESTELDDGGFGRLPLIHRVETRVNNTNTANMKDGVDDGQPDTQEDIAKDLIHLIKKRIEKIKELKVDAESAINKGLTDYPD</sequence>